<evidence type="ECO:0000256" key="6">
    <source>
        <dbReference type="RuleBase" id="RU000481"/>
    </source>
</evidence>
<accession>A0A7Z1AU14</accession>
<organism evidence="8 9">
    <name type="scientific">Actinophytocola xinjiangensis</name>
    <dbReference type="NCBI Taxonomy" id="485602"/>
    <lineage>
        <taxon>Bacteria</taxon>
        <taxon>Bacillati</taxon>
        <taxon>Actinomycetota</taxon>
        <taxon>Actinomycetes</taxon>
        <taxon>Pseudonocardiales</taxon>
        <taxon>Pseudonocardiaceae</taxon>
    </lineage>
</organism>
<dbReference type="GO" id="GO:0006520">
    <property type="term" value="P:amino acid metabolic process"/>
    <property type="evidence" value="ECO:0007669"/>
    <property type="project" value="InterPro"/>
</dbReference>
<dbReference type="InterPro" id="IPR015422">
    <property type="entry name" value="PyrdxlP-dep_Trfase_small"/>
</dbReference>
<dbReference type="PROSITE" id="PS00105">
    <property type="entry name" value="AA_TRANSFER_CLASS_1"/>
    <property type="match status" value="1"/>
</dbReference>
<dbReference type="Gene3D" id="3.90.1150.10">
    <property type="entry name" value="Aspartate Aminotransferase, domain 1"/>
    <property type="match status" value="1"/>
</dbReference>
<dbReference type="SUPFAM" id="SSF53383">
    <property type="entry name" value="PLP-dependent transferases"/>
    <property type="match status" value="1"/>
</dbReference>
<comment type="similarity">
    <text evidence="2 6">Belongs to the class-I pyridoxal-phosphate-dependent aminotransferase family.</text>
</comment>
<sequence>MAVSATLAAHQVVEQRRRAGLPVLPLSFGQAGVPVHPLLVEALAGAATRNDYGPPAGDPALLEAAADWWSRRGLPTVPEQMVSAPGSKALLFATLYAVGGDVVLPRPSWVSYAPQVRLAGANVLSVPTRPGEGGVPDPDLLEKAVRGADRPVRAVVVTLPDNPTGLLPSPDSVRRLCALARELDLTIISDEIYRDLVYPGAELVSPAELAPERTVVTTGLSKNLALGGWRLGVARFPQGRLHDTVLTIGSELWSCPTRPVEAAAALAFGEPPELRSYVVRAAEVYRRINTAVARRFAAAGAEVTLPHASFYCYPDLSPRLSGLTGPQAAARLLGDHGVAVLPGVEFGEEESSLRFRVATGQLTGRTDEQRRTVLDASDPLEVPWVAESLEHLSGALDAFLR</sequence>
<dbReference type="EMBL" id="MSIF01000028">
    <property type="protein sequence ID" value="OLF05430.1"/>
    <property type="molecule type" value="Genomic_DNA"/>
</dbReference>
<evidence type="ECO:0000256" key="4">
    <source>
        <dbReference type="ARBA" id="ARBA00022679"/>
    </source>
</evidence>
<dbReference type="InterPro" id="IPR050596">
    <property type="entry name" value="AspAT/PAT-like"/>
</dbReference>
<dbReference type="CDD" id="cd00609">
    <property type="entry name" value="AAT_like"/>
    <property type="match status" value="1"/>
</dbReference>
<comment type="caution">
    <text evidence="8">The sequence shown here is derived from an EMBL/GenBank/DDBJ whole genome shotgun (WGS) entry which is preliminary data.</text>
</comment>
<dbReference type="Gene3D" id="3.40.640.10">
    <property type="entry name" value="Type I PLP-dependent aspartate aminotransferase-like (Major domain)"/>
    <property type="match status" value="1"/>
</dbReference>
<dbReference type="Proteomes" id="UP000185696">
    <property type="component" value="Unassembled WGS sequence"/>
</dbReference>
<dbReference type="PANTHER" id="PTHR46383">
    <property type="entry name" value="ASPARTATE AMINOTRANSFERASE"/>
    <property type="match status" value="1"/>
</dbReference>
<evidence type="ECO:0000256" key="3">
    <source>
        <dbReference type="ARBA" id="ARBA00022576"/>
    </source>
</evidence>
<evidence type="ECO:0000313" key="9">
    <source>
        <dbReference type="Proteomes" id="UP000185696"/>
    </source>
</evidence>
<name>A0A7Z1AU14_9PSEU</name>
<dbReference type="OrthoDB" id="2192472at2"/>
<dbReference type="InterPro" id="IPR015424">
    <property type="entry name" value="PyrdxlP-dep_Trfase"/>
</dbReference>
<protein>
    <recommendedName>
        <fullName evidence="6">Aminotransferase</fullName>
        <ecNumber evidence="6">2.6.1.-</ecNumber>
    </recommendedName>
</protein>
<gene>
    <name evidence="8" type="ORF">BLA60_35860</name>
</gene>
<reference evidence="8 9" key="1">
    <citation type="submission" date="2016-12" db="EMBL/GenBank/DDBJ databases">
        <title>The draft genome sequence of Actinophytocola xinjiangensis.</title>
        <authorList>
            <person name="Wang W."/>
            <person name="Yuan L."/>
        </authorList>
    </citation>
    <scope>NUCLEOTIDE SEQUENCE [LARGE SCALE GENOMIC DNA]</scope>
    <source>
        <strain evidence="8 9">CGMCC 4.4663</strain>
    </source>
</reference>
<keyword evidence="9" id="KW-1185">Reference proteome</keyword>
<comment type="cofactor">
    <cofactor evidence="1 6">
        <name>pyridoxal 5'-phosphate</name>
        <dbReference type="ChEBI" id="CHEBI:597326"/>
    </cofactor>
</comment>
<dbReference type="InterPro" id="IPR015421">
    <property type="entry name" value="PyrdxlP-dep_Trfase_major"/>
</dbReference>
<keyword evidence="4 6" id="KW-0808">Transferase</keyword>
<feature type="domain" description="Aminotransferase class I/classII large" evidence="7">
    <location>
        <begin position="47"/>
        <end position="360"/>
    </location>
</feature>
<dbReference type="InterPro" id="IPR004839">
    <property type="entry name" value="Aminotransferase_I/II_large"/>
</dbReference>
<dbReference type="RefSeq" id="WP_075137523.1">
    <property type="nucleotide sequence ID" value="NZ_MSIF01000028.1"/>
</dbReference>
<keyword evidence="3 6" id="KW-0032">Aminotransferase</keyword>
<evidence type="ECO:0000259" key="7">
    <source>
        <dbReference type="Pfam" id="PF00155"/>
    </source>
</evidence>
<dbReference type="GO" id="GO:0008483">
    <property type="term" value="F:transaminase activity"/>
    <property type="evidence" value="ECO:0007669"/>
    <property type="project" value="UniProtKB-KW"/>
</dbReference>
<dbReference type="Pfam" id="PF00155">
    <property type="entry name" value="Aminotran_1_2"/>
    <property type="match status" value="1"/>
</dbReference>
<keyword evidence="5" id="KW-0663">Pyridoxal phosphate</keyword>
<proteinExistence type="inferred from homology"/>
<dbReference type="PANTHER" id="PTHR46383:SF1">
    <property type="entry name" value="ASPARTATE AMINOTRANSFERASE"/>
    <property type="match status" value="1"/>
</dbReference>
<evidence type="ECO:0000256" key="5">
    <source>
        <dbReference type="ARBA" id="ARBA00022898"/>
    </source>
</evidence>
<dbReference type="InterPro" id="IPR004838">
    <property type="entry name" value="NHTrfase_class1_PyrdxlP-BS"/>
</dbReference>
<dbReference type="EC" id="2.6.1.-" evidence="6"/>
<evidence type="ECO:0000313" key="8">
    <source>
        <dbReference type="EMBL" id="OLF05430.1"/>
    </source>
</evidence>
<dbReference type="GO" id="GO:0030170">
    <property type="term" value="F:pyridoxal phosphate binding"/>
    <property type="evidence" value="ECO:0007669"/>
    <property type="project" value="InterPro"/>
</dbReference>
<dbReference type="AlphaFoldDB" id="A0A7Z1AU14"/>
<evidence type="ECO:0000256" key="2">
    <source>
        <dbReference type="ARBA" id="ARBA00007441"/>
    </source>
</evidence>
<evidence type="ECO:0000256" key="1">
    <source>
        <dbReference type="ARBA" id="ARBA00001933"/>
    </source>
</evidence>